<feature type="non-terminal residue" evidence="2">
    <location>
        <position position="1"/>
    </location>
</feature>
<accession>A0A699UNT8</accession>
<protein>
    <submittedName>
        <fullName evidence="2">Uncharacterized protein</fullName>
    </submittedName>
</protein>
<reference evidence="2" key="1">
    <citation type="journal article" date="2019" name="Sci. Rep.">
        <title>Draft genome of Tanacetum cinerariifolium, the natural source of mosquito coil.</title>
        <authorList>
            <person name="Yamashiro T."/>
            <person name="Shiraishi A."/>
            <person name="Satake H."/>
            <person name="Nakayama K."/>
        </authorList>
    </citation>
    <scope>NUCLEOTIDE SEQUENCE</scope>
</reference>
<feature type="compositionally biased region" description="Basic and acidic residues" evidence="1">
    <location>
        <begin position="25"/>
        <end position="34"/>
    </location>
</feature>
<sequence length="162" mass="17878">VVTGNQPNHNAGIKENLNADDDAAFDVKENENDVHVSTSGSDKTDGKKHDEKAKRDAKGKNHVGSPEFSFNNTNRVNAVSAPVNAVRPNLTKSTNSFNTAVSLYFRITRKSSFVDSFKYPDDPDMLELEDIVYSDDEEDVGAETDFSYSETNKSISPILTTR</sequence>
<name>A0A699UNT8_TANCI</name>
<evidence type="ECO:0000313" key="2">
    <source>
        <dbReference type="EMBL" id="GFD23036.1"/>
    </source>
</evidence>
<evidence type="ECO:0000256" key="1">
    <source>
        <dbReference type="SAM" id="MobiDB-lite"/>
    </source>
</evidence>
<gene>
    <name evidence="2" type="ORF">Tci_895005</name>
</gene>
<proteinExistence type="predicted"/>
<dbReference type="AlphaFoldDB" id="A0A699UNT8"/>
<dbReference type="EMBL" id="BKCJ011341901">
    <property type="protein sequence ID" value="GFD23036.1"/>
    <property type="molecule type" value="Genomic_DNA"/>
</dbReference>
<feature type="non-terminal residue" evidence="2">
    <location>
        <position position="162"/>
    </location>
</feature>
<comment type="caution">
    <text evidence="2">The sequence shown here is derived from an EMBL/GenBank/DDBJ whole genome shotgun (WGS) entry which is preliminary data.</text>
</comment>
<feature type="compositionally biased region" description="Basic and acidic residues" evidence="1">
    <location>
        <begin position="42"/>
        <end position="59"/>
    </location>
</feature>
<feature type="region of interest" description="Disordered" evidence="1">
    <location>
        <begin position="1"/>
        <end position="72"/>
    </location>
</feature>
<organism evidence="2">
    <name type="scientific">Tanacetum cinerariifolium</name>
    <name type="common">Dalmatian daisy</name>
    <name type="synonym">Chrysanthemum cinerariifolium</name>
    <dbReference type="NCBI Taxonomy" id="118510"/>
    <lineage>
        <taxon>Eukaryota</taxon>
        <taxon>Viridiplantae</taxon>
        <taxon>Streptophyta</taxon>
        <taxon>Embryophyta</taxon>
        <taxon>Tracheophyta</taxon>
        <taxon>Spermatophyta</taxon>
        <taxon>Magnoliopsida</taxon>
        <taxon>eudicotyledons</taxon>
        <taxon>Gunneridae</taxon>
        <taxon>Pentapetalae</taxon>
        <taxon>asterids</taxon>
        <taxon>campanulids</taxon>
        <taxon>Asterales</taxon>
        <taxon>Asteraceae</taxon>
        <taxon>Asteroideae</taxon>
        <taxon>Anthemideae</taxon>
        <taxon>Anthemidinae</taxon>
        <taxon>Tanacetum</taxon>
    </lineage>
</organism>